<protein>
    <submittedName>
        <fullName evidence="1">Phosphohistidine phosphatase SixA</fullName>
    </submittedName>
</protein>
<name>A0A4V2PCJ9_9PAST</name>
<reference evidence="1 2" key="1">
    <citation type="submission" date="2019-03" db="EMBL/GenBank/DDBJ databases">
        <title>Genomic Encyclopedia of Type Strains, Phase IV (KMG-IV): sequencing the most valuable type-strain genomes for metagenomic binning, comparative biology and taxonomic classification.</title>
        <authorList>
            <person name="Goeker M."/>
        </authorList>
    </citation>
    <scope>NUCLEOTIDE SEQUENCE [LARGE SCALE GENOMIC DNA]</scope>
    <source>
        <strain evidence="1 2">DSM 15534</strain>
    </source>
</reference>
<evidence type="ECO:0000313" key="2">
    <source>
        <dbReference type="Proteomes" id="UP000294702"/>
    </source>
</evidence>
<keyword evidence="2" id="KW-1185">Reference proteome</keyword>
<dbReference type="NCBIfam" id="TIGR00249">
    <property type="entry name" value="sixA"/>
    <property type="match status" value="1"/>
</dbReference>
<gene>
    <name evidence="1" type="ORF">EV694_0130</name>
</gene>
<dbReference type="SMART" id="SM00855">
    <property type="entry name" value="PGAM"/>
    <property type="match status" value="1"/>
</dbReference>
<dbReference type="CDD" id="cd07067">
    <property type="entry name" value="HP_PGM_like"/>
    <property type="match status" value="1"/>
</dbReference>
<organism evidence="1 2">
    <name type="scientific">Volucribacter psittacicida</name>
    <dbReference type="NCBI Taxonomy" id="203482"/>
    <lineage>
        <taxon>Bacteria</taxon>
        <taxon>Pseudomonadati</taxon>
        <taxon>Pseudomonadota</taxon>
        <taxon>Gammaproteobacteria</taxon>
        <taxon>Pasteurellales</taxon>
        <taxon>Pasteurellaceae</taxon>
        <taxon>Volucribacter</taxon>
    </lineage>
</organism>
<dbReference type="InterPro" id="IPR004449">
    <property type="entry name" value="SixA"/>
</dbReference>
<comment type="caution">
    <text evidence="1">The sequence shown here is derived from an EMBL/GenBank/DDBJ whole genome shotgun (WGS) entry which is preliminary data.</text>
</comment>
<dbReference type="Gene3D" id="3.40.50.1240">
    <property type="entry name" value="Phosphoglycerate mutase-like"/>
    <property type="match status" value="1"/>
</dbReference>
<evidence type="ECO:0000313" key="1">
    <source>
        <dbReference type="EMBL" id="TCK01516.1"/>
    </source>
</evidence>
<dbReference type="EMBL" id="SMFT01000001">
    <property type="protein sequence ID" value="TCK01516.1"/>
    <property type="molecule type" value="Genomic_DNA"/>
</dbReference>
<dbReference type="GO" id="GO:0101006">
    <property type="term" value="F:protein histidine phosphatase activity"/>
    <property type="evidence" value="ECO:0007669"/>
    <property type="project" value="InterPro"/>
</dbReference>
<sequence length="153" mass="17514">MKILIMRHGEAEMIAKSDQQRPLTAFGQQQSFQQANKLIKADIFPQYVLVSPYLRAQQTFQQVEKAFGCQLNMETWQGLTPYGDERLVKDYLGVLEQQGITTVLIISHLPLVGNIVNEFCPSDFISFYPATIVEIEWNKSQSDIINLYPSIKE</sequence>
<accession>A0A4V2PCJ9</accession>
<dbReference type="SUPFAM" id="SSF53254">
    <property type="entry name" value="Phosphoglycerate mutase-like"/>
    <property type="match status" value="1"/>
</dbReference>
<dbReference type="GO" id="GO:0005737">
    <property type="term" value="C:cytoplasm"/>
    <property type="evidence" value="ECO:0007669"/>
    <property type="project" value="InterPro"/>
</dbReference>
<dbReference type="Proteomes" id="UP000294702">
    <property type="component" value="Unassembled WGS sequence"/>
</dbReference>
<dbReference type="AlphaFoldDB" id="A0A4V2PCJ9"/>
<dbReference type="OrthoDB" id="92610at2"/>
<dbReference type="InterPro" id="IPR013078">
    <property type="entry name" value="His_Pase_superF_clade-1"/>
</dbReference>
<dbReference type="Pfam" id="PF00300">
    <property type="entry name" value="His_Phos_1"/>
    <property type="match status" value="1"/>
</dbReference>
<dbReference type="InterPro" id="IPR029033">
    <property type="entry name" value="His_PPase_superfam"/>
</dbReference>
<dbReference type="RefSeq" id="WP_132687814.1">
    <property type="nucleotide sequence ID" value="NZ_SMFT01000001.1"/>
</dbReference>
<proteinExistence type="predicted"/>